<evidence type="ECO:0000313" key="5">
    <source>
        <dbReference type="EMBL" id="CAN92005.1"/>
    </source>
</evidence>
<evidence type="ECO:0000259" key="4">
    <source>
        <dbReference type="Pfam" id="PF25390"/>
    </source>
</evidence>
<dbReference type="KEGG" id="scl:sce1847"/>
<dbReference type="PROSITE" id="PS51257">
    <property type="entry name" value="PROKAR_LIPOPROTEIN"/>
    <property type="match status" value="1"/>
</dbReference>
<dbReference type="EMBL" id="AM746676">
    <property type="protein sequence ID" value="CAN92005.1"/>
    <property type="molecule type" value="Genomic_DNA"/>
</dbReference>
<organism evidence="5 6">
    <name type="scientific">Sorangium cellulosum (strain So ce56)</name>
    <name type="common">Polyangium cellulosum (strain So ce56)</name>
    <dbReference type="NCBI Taxonomy" id="448385"/>
    <lineage>
        <taxon>Bacteria</taxon>
        <taxon>Pseudomonadati</taxon>
        <taxon>Myxococcota</taxon>
        <taxon>Polyangia</taxon>
        <taxon>Polyangiales</taxon>
        <taxon>Polyangiaceae</taxon>
        <taxon>Sorangium</taxon>
    </lineage>
</organism>
<dbReference type="SUPFAM" id="SSF50985">
    <property type="entry name" value="RCC1/BLIP-II"/>
    <property type="match status" value="3"/>
</dbReference>
<proteinExistence type="predicted"/>
<dbReference type="PROSITE" id="PS00626">
    <property type="entry name" value="RCC1_2"/>
    <property type="match status" value="3"/>
</dbReference>
<evidence type="ECO:0000256" key="2">
    <source>
        <dbReference type="SAM" id="MobiDB-lite"/>
    </source>
</evidence>
<reference evidence="5 6" key="1">
    <citation type="journal article" date="2007" name="Nat. Biotechnol.">
        <title>Complete genome sequence of the myxobacterium Sorangium cellulosum.</title>
        <authorList>
            <person name="Schneiker S."/>
            <person name="Perlova O."/>
            <person name="Kaiser O."/>
            <person name="Gerth K."/>
            <person name="Alici A."/>
            <person name="Altmeyer M.O."/>
            <person name="Bartels D."/>
            <person name="Bekel T."/>
            <person name="Beyer S."/>
            <person name="Bode E."/>
            <person name="Bode H.B."/>
            <person name="Bolten C.J."/>
            <person name="Choudhuri J.V."/>
            <person name="Doss S."/>
            <person name="Elnakady Y.A."/>
            <person name="Frank B."/>
            <person name="Gaigalat L."/>
            <person name="Goesmann A."/>
            <person name="Groeger C."/>
            <person name="Gross F."/>
            <person name="Jelsbak L."/>
            <person name="Jelsbak L."/>
            <person name="Kalinowski J."/>
            <person name="Kegler C."/>
            <person name="Knauber T."/>
            <person name="Konietzny S."/>
            <person name="Kopp M."/>
            <person name="Krause L."/>
            <person name="Krug D."/>
            <person name="Linke B."/>
            <person name="Mahmud T."/>
            <person name="Martinez-Arias R."/>
            <person name="McHardy A.C."/>
            <person name="Merai M."/>
            <person name="Meyer F."/>
            <person name="Mormann S."/>
            <person name="Munoz-Dorado J."/>
            <person name="Perez J."/>
            <person name="Pradella S."/>
            <person name="Rachid S."/>
            <person name="Raddatz G."/>
            <person name="Rosenau F."/>
            <person name="Rueckert C."/>
            <person name="Sasse F."/>
            <person name="Scharfe M."/>
            <person name="Schuster S.C."/>
            <person name="Suen G."/>
            <person name="Treuner-Lange A."/>
            <person name="Velicer G.J."/>
            <person name="Vorholter F.-J."/>
            <person name="Weissman K.J."/>
            <person name="Welch R.D."/>
            <person name="Wenzel S.C."/>
            <person name="Whitworth D.E."/>
            <person name="Wilhelm S."/>
            <person name="Wittmann C."/>
            <person name="Bloecker H."/>
            <person name="Puehler A."/>
            <person name="Mueller R."/>
        </authorList>
    </citation>
    <scope>NUCLEOTIDE SEQUENCE [LARGE SCALE GENOMIC DNA]</scope>
    <source>
        <strain evidence="6">So ce56</strain>
    </source>
</reference>
<dbReference type="PROSITE" id="PS50012">
    <property type="entry name" value="RCC1_3"/>
    <property type="match status" value="12"/>
</dbReference>
<name>A9FNY4_SORC5</name>
<gene>
    <name evidence="5" type="ordered locus">sce1847</name>
</gene>
<dbReference type="Gene3D" id="2.130.10.30">
    <property type="entry name" value="Regulator of chromosome condensation 1/beta-lactamase-inhibitor protein II"/>
    <property type="match status" value="4"/>
</dbReference>
<dbReference type="Proteomes" id="UP000002139">
    <property type="component" value="Chromosome"/>
</dbReference>
<sequence length="1462" mass="154125">MPIKEMQMRRWMGICPLLACAALSACTGADEAGDENEKSEELGQVSEAVETANMLSSNVLSTNTLTDNALTMNALTMNALTDNALTMNALTMDTLNALNDGAIASDTVSTRRGHLSRELLRYIYKCAMPEDNKMMLTLDALEHPGQTEQVEFEGEIGLAPEWETGECDEECKQWVSACVLARVNGYHVKVDISLRGAHWRLWASPQEQAEYKNFEGRFWGNIFAGSTQQDHRACRGPGANLGHITGRICASNGGNCSFQVYEDCTQACWGEICEGKRSVEVWLKDPPASDCGNGICQTGEDSSSCSMDCPASVAITDHETSGHYVKTVAAVALDADTVVYAGFTNAPTIAGLDALDPPPVSSKDIFVVKAKADGTYLLATRWAAADGDEITDVDANAAMGYVAVAINSKIRVLDPDTLDSRYADITTDLAKVQSISSADHSGEHWLEVVGMNSQNQPEWREYTVSGGAHGRSRPVDTTTGTWTQRVLDSCNALAARSLSSGAIMVRKSSSWGEDESFCGNGSAWSVTIDVPEIADPIPVAALPAGIVAGTNGKKTQSFIGRVVSGHSSWAWINRLSSPDPTREVKVTSAEVQGQVVVVAGEFRGPIDFAGTIPSPLPDRRLGVNANRDAFVAAYDLTTGALRWVRSYGGPGDNDALDAFTFDHSGRLWAFGTFEGTPTLDGTVAPGTDGDKGTDSMRLIVGPLPLNEQQTLAVAPWGMVATQTDGTLWAWGDNSQGTLGPEASTTAPGSLPVEIPITRAVFGTAAGGAHALALDGAGVVWSWGDNSYGQLGDGTTADRATHPQALGLQGIVAIAAGKRHSLALRGDGRVLAWGDDSAAQLSNGAARTPNGFKPRKNTVFEWPTAPPWPPARRSTGTLPCTPARKSGDLLSLQPVRCSNSTLSPALVPMLDRITAIVTGEEHSLALRQDGTVWAWGNNGNGQLGVGTAKASQVPVKIPTLNGVTAIAAGANHSLAVRGDGTVWAWGNNAHGQLGDGTTSQRSEPVQVSELGQVLRVAGGTGHSLALKADGTVWAFGSNSHGQLGVSTSTSQRSIAAPVSGISHASAVACGGNSSAVLLPTGDIRTWGENSKGQLGDGVLGQARFLPTGVRGAFDSQTVAMSLHTLVARKDGTIDAWGRDHYGEAGDFLGSGARTEPKRIPGISRVRSVAVGDRWSMALRKDGSVWTWGISSWGVLGDGKGCDSDFAYPGPLNQVAALSDIIQISASLYNGYALKKDGTVWGWGFNSYYQELGDRPGCEPAPIPGLSDIVAIDAGDRFGLALKKDGTLWGWGLGGRGYVDPLYFRSPAQFENLKNVVRFGAGTDSSAAVTADGKIWTWGANYYGQLGIAGASYYTEPVDIHDQSGFIDVSVGDWHVLGIKADGTVWGWGHNGGGQLGDGTTQTRSTPVLLLSSIAAAKVYAMGVNSLIMQTNRSLLGSGDNHAGQLGRRMNMDGSTPQRLLDIQ</sequence>
<feature type="chain" id="PRO_5002735634" evidence="3">
    <location>
        <begin position="33"/>
        <end position="1462"/>
    </location>
</feature>
<protein>
    <submittedName>
        <fullName evidence="5">BNR repeat domain protein</fullName>
    </submittedName>
</protein>
<dbReference type="Pfam" id="PF25390">
    <property type="entry name" value="WD40_RLD"/>
    <property type="match status" value="1"/>
</dbReference>
<dbReference type="Pfam" id="PF13540">
    <property type="entry name" value="RCC1_2"/>
    <property type="match status" value="1"/>
</dbReference>
<keyword evidence="3" id="KW-0732">Signal</keyword>
<dbReference type="InterPro" id="IPR009091">
    <property type="entry name" value="RCC1/BLIP-II"/>
</dbReference>
<feature type="domain" description="RCC1-like" evidence="4">
    <location>
        <begin position="899"/>
        <end position="1224"/>
    </location>
</feature>
<dbReference type="PRINTS" id="PR00633">
    <property type="entry name" value="RCCNDNSATION"/>
</dbReference>
<accession>A9FNY4</accession>
<evidence type="ECO:0000313" key="6">
    <source>
        <dbReference type="Proteomes" id="UP000002139"/>
    </source>
</evidence>
<dbReference type="Pfam" id="PF00415">
    <property type="entry name" value="RCC1"/>
    <property type="match status" value="3"/>
</dbReference>
<feature type="signal peptide" evidence="3">
    <location>
        <begin position="1"/>
        <end position="32"/>
    </location>
</feature>
<dbReference type="HOGENOM" id="CLU_250676_0_0_7"/>
<evidence type="ECO:0000256" key="3">
    <source>
        <dbReference type="SAM" id="SignalP"/>
    </source>
</evidence>
<feature type="region of interest" description="Disordered" evidence="2">
    <location>
        <begin position="843"/>
        <end position="876"/>
    </location>
</feature>
<dbReference type="STRING" id="448385.sce1847"/>
<dbReference type="PANTHER" id="PTHR22872">
    <property type="entry name" value="BTK-BINDING PROTEIN-RELATED"/>
    <property type="match status" value="1"/>
</dbReference>
<keyword evidence="6" id="KW-1185">Reference proteome</keyword>
<keyword evidence="1" id="KW-0677">Repeat</keyword>
<dbReference type="InterPro" id="IPR058923">
    <property type="entry name" value="RCC1-like_dom"/>
</dbReference>
<dbReference type="InterPro" id="IPR000408">
    <property type="entry name" value="Reg_chr_condens"/>
</dbReference>
<evidence type="ECO:0000256" key="1">
    <source>
        <dbReference type="ARBA" id="ARBA00022737"/>
    </source>
</evidence>
<dbReference type="eggNOG" id="COG5184">
    <property type="taxonomic scope" value="Bacteria"/>
</dbReference>
<dbReference type="InterPro" id="IPR051625">
    <property type="entry name" value="Signaling_Regulatory_Domain"/>
</dbReference>